<evidence type="ECO:0000256" key="1">
    <source>
        <dbReference type="SAM" id="SignalP"/>
    </source>
</evidence>
<sequence length="215" mass="23353">MKITFAVGVSSLVLSLFQICKGAGTLSQVTTAQLDKAIPKRAGPSGCASATEQAECATNEVAAAAITNAISKYGVKRRGEVVALIALMAYESADWEYNINHFPGRPGQGTRAMLMYNFISTYAQSLYPNKVTATEASSQSTQVMNSVRELVLNDNDSFAAAFWYLTTVAKDYHGDESRLRSGNIDDFKAYIENGVHTAWDEQRGNVWKAVDAALF</sequence>
<dbReference type="Proteomes" id="UP001139887">
    <property type="component" value="Unassembled WGS sequence"/>
</dbReference>
<dbReference type="EMBL" id="JANBUW010000062">
    <property type="protein sequence ID" value="KAJ2849727.1"/>
    <property type="molecule type" value="Genomic_DNA"/>
</dbReference>
<proteinExistence type="predicted"/>
<evidence type="ECO:0000313" key="3">
    <source>
        <dbReference type="Proteomes" id="UP001139887"/>
    </source>
</evidence>
<dbReference type="AlphaFoldDB" id="A0A9W8I9Q3"/>
<name>A0A9W8I9Q3_9FUNG</name>
<gene>
    <name evidence="2" type="ORF">IWW36_002419</name>
</gene>
<accession>A0A9W8I9Q3</accession>
<protein>
    <submittedName>
        <fullName evidence="2">Uncharacterized protein</fullName>
    </submittedName>
</protein>
<feature type="signal peptide" evidence="1">
    <location>
        <begin position="1"/>
        <end position="22"/>
    </location>
</feature>
<reference evidence="2" key="1">
    <citation type="submission" date="2022-07" db="EMBL/GenBank/DDBJ databases">
        <title>Phylogenomic reconstructions and comparative analyses of Kickxellomycotina fungi.</title>
        <authorList>
            <person name="Reynolds N.K."/>
            <person name="Stajich J.E."/>
            <person name="Barry K."/>
            <person name="Grigoriev I.V."/>
            <person name="Crous P."/>
            <person name="Smith M.E."/>
        </authorList>
    </citation>
    <scope>NUCLEOTIDE SEQUENCE</scope>
    <source>
        <strain evidence="2">NRRL 1566</strain>
    </source>
</reference>
<comment type="caution">
    <text evidence="2">The sequence shown here is derived from an EMBL/GenBank/DDBJ whole genome shotgun (WGS) entry which is preliminary data.</text>
</comment>
<evidence type="ECO:0000313" key="2">
    <source>
        <dbReference type="EMBL" id="KAJ2849727.1"/>
    </source>
</evidence>
<dbReference type="OrthoDB" id="2349272at2759"/>
<feature type="chain" id="PRO_5040965743" evidence="1">
    <location>
        <begin position="23"/>
        <end position="215"/>
    </location>
</feature>
<organism evidence="2 3">
    <name type="scientific">Coemansia brasiliensis</name>
    <dbReference type="NCBI Taxonomy" id="2650707"/>
    <lineage>
        <taxon>Eukaryota</taxon>
        <taxon>Fungi</taxon>
        <taxon>Fungi incertae sedis</taxon>
        <taxon>Zoopagomycota</taxon>
        <taxon>Kickxellomycotina</taxon>
        <taxon>Kickxellomycetes</taxon>
        <taxon>Kickxellales</taxon>
        <taxon>Kickxellaceae</taxon>
        <taxon>Coemansia</taxon>
    </lineage>
</organism>
<keyword evidence="1" id="KW-0732">Signal</keyword>
<keyword evidence="3" id="KW-1185">Reference proteome</keyword>